<keyword evidence="3" id="KW-1185">Reference proteome</keyword>
<organism evidence="2 3">
    <name type="scientific">Daphnia pulex</name>
    <name type="common">Water flea</name>
    <dbReference type="NCBI Taxonomy" id="6669"/>
    <lineage>
        <taxon>Eukaryota</taxon>
        <taxon>Metazoa</taxon>
        <taxon>Ecdysozoa</taxon>
        <taxon>Arthropoda</taxon>
        <taxon>Crustacea</taxon>
        <taxon>Branchiopoda</taxon>
        <taxon>Diplostraca</taxon>
        <taxon>Cladocera</taxon>
        <taxon>Anomopoda</taxon>
        <taxon>Daphniidae</taxon>
        <taxon>Daphnia</taxon>
    </lineage>
</organism>
<evidence type="ECO:0000256" key="1">
    <source>
        <dbReference type="SAM" id="MobiDB-lite"/>
    </source>
</evidence>
<accession>E9HUE0</accession>
<proteinExistence type="predicted"/>
<dbReference type="AlphaFoldDB" id="E9HUE0"/>
<dbReference type="Proteomes" id="UP000000305">
    <property type="component" value="Unassembled WGS sequence"/>
</dbReference>
<dbReference type="InParanoid" id="E9HUE0"/>
<gene>
    <name evidence="2" type="ORF">DAPPUDRAFT_266040</name>
</gene>
<name>E9HUE0_DAPPU</name>
<dbReference type="EMBL" id="GL732807">
    <property type="protein sequence ID" value="EFX64640.1"/>
    <property type="molecule type" value="Genomic_DNA"/>
</dbReference>
<dbReference type="HOGENOM" id="CLU_2415503_0_0_1"/>
<protein>
    <submittedName>
        <fullName evidence="2">Uncharacterized protein</fullName>
    </submittedName>
</protein>
<evidence type="ECO:0000313" key="2">
    <source>
        <dbReference type="EMBL" id="EFX64640.1"/>
    </source>
</evidence>
<reference evidence="2 3" key="1">
    <citation type="journal article" date="2011" name="Science">
        <title>The ecoresponsive genome of Daphnia pulex.</title>
        <authorList>
            <person name="Colbourne J.K."/>
            <person name="Pfrender M.E."/>
            <person name="Gilbert D."/>
            <person name="Thomas W.K."/>
            <person name="Tucker A."/>
            <person name="Oakley T.H."/>
            <person name="Tokishita S."/>
            <person name="Aerts A."/>
            <person name="Arnold G.J."/>
            <person name="Basu M.K."/>
            <person name="Bauer D.J."/>
            <person name="Caceres C.E."/>
            <person name="Carmel L."/>
            <person name="Casola C."/>
            <person name="Choi J.H."/>
            <person name="Detter J.C."/>
            <person name="Dong Q."/>
            <person name="Dusheyko S."/>
            <person name="Eads B.D."/>
            <person name="Frohlich T."/>
            <person name="Geiler-Samerotte K.A."/>
            <person name="Gerlach D."/>
            <person name="Hatcher P."/>
            <person name="Jogdeo S."/>
            <person name="Krijgsveld J."/>
            <person name="Kriventseva E.V."/>
            <person name="Kultz D."/>
            <person name="Laforsch C."/>
            <person name="Lindquist E."/>
            <person name="Lopez J."/>
            <person name="Manak J.R."/>
            <person name="Muller J."/>
            <person name="Pangilinan J."/>
            <person name="Patwardhan R.P."/>
            <person name="Pitluck S."/>
            <person name="Pritham E.J."/>
            <person name="Rechtsteiner A."/>
            <person name="Rho M."/>
            <person name="Rogozin I.B."/>
            <person name="Sakarya O."/>
            <person name="Salamov A."/>
            <person name="Schaack S."/>
            <person name="Shapiro H."/>
            <person name="Shiga Y."/>
            <person name="Skalitzky C."/>
            <person name="Smith Z."/>
            <person name="Souvorov A."/>
            <person name="Sung W."/>
            <person name="Tang Z."/>
            <person name="Tsuchiya D."/>
            <person name="Tu H."/>
            <person name="Vos H."/>
            <person name="Wang M."/>
            <person name="Wolf Y.I."/>
            <person name="Yamagata H."/>
            <person name="Yamada T."/>
            <person name="Ye Y."/>
            <person name="Shaw J.R."/>
            <person name="Andrews J."/>
            <person name="Crease T.J."/>
            <person name="Tang H."/>
            <person name="Lucas S.M."/>
            <person name="Robertson H.M."/>
            <person name="Bork P."/>
            <person name="Koonin E.V."/>
            <person name="Zdobnov E.M."/>
            <person name="Grigoriev I.V."/>
            <person name="Lynch M."/>
            <person name="Boore J.L."/>
        </authorList>
    </citation>
    <scope>NUCLEOTIDE SEQUENCE [LARGE SCALE GENOMIC DNA]</scope>
</reference>
<evidence type="ECO:0000313" key="3">
    <source>
        <dbReference type="Proteomes" id="UP000000305"/>
    </source>
</evidence>
<sequence length="102" mass="11620">MELGGLFVKKNDTRFCDIKKDSFNIIAALCHPKFKTDWIPDEIEKTKAVKLFMEEFNGLSNFCNNSPNSSINEESAEAQPDREAVGPSPKRAKDFFAYLKKK</sequence>
<feature type="region of interest" description="Disordered" evidence="1">
    <location>
        <begin position="67"/>
        <end position="90"/>
    </location>
</feature>
<dbReference type="KEGG" id="dpx:DAPPUDRAFT_266040"/>